<keyword evidence="1" id="KW-1133">Transmembrane helix</keyword>
<keyword evidence="1" id="KW-0472">Membrane</keyword>
<feature type="transmembrane region" description="Helical" evidence="1">
    <location>
        <begin position="6"/>
        <end position="25"/>
    </location>
</feature>
<evidence type="ECO:0000313" key="2">
    <source>
        <dbReference type="EMBL" id="OGZ01368.1"/>
    </source>
</evidence>
<protein>
    <submittedName>
        <fullName evidence="2">Uncharacterized protein</fullName>
    </submittedName>
</protein>
<feature type="transmembrane region" description="Helical" evidence="1">
    <location>
        <begin position="145"/>
        <end position="164"/>
    </location>
</feature>
<organism evidence="2 3">
    <name type="scientific">Candidatus Liptonbacteria bacterium RIFCSPLOWO2_01_FULL_53_13</name>
    <dbReference type="NCBI Taxonomy" id="1798651"/>
    <lineage>
        <taxon>Bacteria</taxon>
        <taxon>Candidatus Liptoniibacteriota</taxon>
    </lineage>
</organism>
<evidence type="ECO:0000313" key="3">
    <source>
        <dbReference type="Proteomes" id="UP000178348"/>
    </source>
</evidence>
<dbReference type="AlphaFoldDB" id="A0A1G2CLR5"/>
<evidence type="ECO:0000256" key="1">
    <source>
        <dbReference type="SAM" id="Phobius"/>
    </source>
</evidence>
<reference evidence="2 3" key="1">
    <citation type="journal article" date="2016" name="Nat. Commun.">
        <title>Thousands of microbial genomes shed light on interconnected biogeochemical processes in an aquifer system.</title>
        <authorList>
            <person name="Anantharaman K."/>
            <person name="Brown C.T."/>
            <person name="Hug L.A."/>
            <person name="Sharon I."/>
            <person name="Castelle C.J."/>
            <person name="Probst A.J."/>
            <person name="Thomas B.C."/>
            <person name="Singh A."/>
            <person name="Wilkins M.J."/>
            <person name="Karaoz U."/>
            <person name="Brodie E.L."/>
            <person name="Williams K.H."/>
            <person name="Hubbard S.S."/>
            <person name="Banfield J.F."/>
        </authorList>
    </citation>
    <scope>NUCLEOTIDE SEQUENCE [LARGE SCALE GENOMIC DNA]</scope>
</reference>
<name>A0A1G2CLR5_9BACT</name>
<feature type="transmembrane region" description="Helical" evidence="1">
    <location>
        <begin position="32"/>
        <end position="51"/>
    </location>
</feature>
<dbReference type="Proteomes" id="UP000178348">
    <property type="component" value="Unassembled WGS sequence"/>
</dbReference>
<sequence>MSSALLLAASAIFLIAFVMYNRGILRGKNTPAFAAWSVFSLITLVNCVTYLQFTKSWVNVAVLFTDFVICAGTTLIVLVHLRGKVCVDQTDKAIVLVSLSAVLLWTVFNTAIGGNLLNQVAYTLTFIPTYRNVLRNPNDEPTLPWALWTMAFVLNIIALALQPQAQPMDYVSPVVCLMHHVAITLLSRRRR</sequence>
<feature type="transmembrane region" description="Helical" evidence="1">
    <location>
        <begin position="57"/>
        <end position="81"/>
    </location>
</feature>
<feature type="transmembrane region" description="Helical" evidence="1">
    <location>
        <begin position="93"/>
        <end position="110"/>
    </location>
</feature>
<accession>A0A1G2CLR5</accession>
<comment type="caution">
    <text evidence="2">The sequence shown here is derived from an EMBL/GenBank/DDBJ whole genome shotgun (WGS) entry which is preliminary data.</text>
</comment>
<gene>
    <name evidence="2" type="ORF">A2946_03545</name>
</gene>
<proteinExistence type="predicted"/>
<keyword evidence="1" id="KW-0812">Transmembrane</keyword>
<dbReference type="EMBL" id="MHLB01000040">
    <property type="protein sequence ID" value="OGZ01368.1"/>
    <property type="molecule type" value="Genomic_DNA"/>
</dbReference>